<dbReference type="AlphaFoldDB" id="A0AAU2VCT3"/>
<dbReference type="EMBL" id="CP108318">
    <property type="protein sequence ID" value="WTW64889.1"/>
    <property type="molecule type" value="Genomic_DNA"/>
</dbReference>
<evidence type="ECO:0000313" key="2">
    <source>
        <dbReference type="EMBL" id="WTW64889.1"/>
    </source>
</evidence>
<sequence>MGDFKLAGGDGVQGDPGIADRHEQTSSRAPAEHGQLNAAHKAQLDQPEPPFRRYGETGEADSGAGRAIMQRHRTS</sequence>
<feature type="region of interest" description="Disordered" evidence="1">
    <location>
        <begin position="1"/>
        <end position="75"/>
    </location>
</feature>
<accession>A0AAU2VCT3</accession>
<evidence type="ECO:0000256" key="1">
    <source>
        <dbReference type="SAM" id="MobiDB-lite"/>
    </source>
</evidence>
<protein>
    <submittedName>
        <fullName evidence="2">Uncharacterized protein</fullName>
    </submittedName>
</protein>
<name>A0AAU2VCT3_9ACTN</name>
<gene>
    <name evidence="2" type="ORF">OG549_31935</name>
</gene>
<proteinExistence type="predicted"/>
<organism evidence="2">
    <name type="scientific">Streptomyces sp. NBC_00003</name>
    <dbReference type="NCBI Taxonomy" id="2903608"/>
    <lineage>
        <taxon>Bacteria</taxon>
        <taxon>Bacillati</taxon>
        <taxon>Actinomycetota</taxon>
        <taxon>Actinomycetes</taxon>
        <taxon>Kitasatosporales</taxon>
        <taxon>Streptomycetaceae</taxon>
        <taxon>Streptomyces</taxon>
    </lineage>
</organism>
<reference evidence="2" key="1">
    <citation type="submission" date="2022-10" db="EMBL/GenBank/DDBJ databases">
        <title>The complete genomes of actinobacterial strains from the NBC collection.</title>
        <authorList>
            <person name="Joergensen T.S."/>
            <person name="Alvarez Arevalo M."/>
            <person name="Sterndorff E.B."/>
            <person name="Faurdal D."/>
            <person name="Vuksanovic O."/>
            <person name="Mourched A.-S."/>
            <person name="Charusanti P."/>
            <person name="Shaw S."/>
            <person name="Blin K."/>
            <person name="Weber T."/>
        </authorList>
    </citation>
    <scope>NUCLEOTIDE SEQUENCE</scope>
    <source>
        <strain evidence="2">NBC_00003</strain>
    </source>
</reference>